<dbReference type="PANTHER" id="PTHR32305:SF15">
    <property type="entry name" value="PROTEIN RHSA-RELATED"/>
    <property type="match status" value="1"/>
</dbReference>
<dbReference type="InterPro" id="IPR025479">
    <property type="entry name" value="DUF4329"/>
</dbReference>
<dbReference type="RefSeq" id="WP_071079126.1">
    <property type="nucleotide sequence ID" value="NZ_LFKP01000011.1"/>
</dbReference>
<dbReference type="PRINTS" id="PR00394">
    <property type="entry name" value="RHSPROTEIN"/>
</dbReference>
<evidence type="ECO:0000259" key="3">
    <source>
        <dbReference type="Pfam" id="PF03527"/>
    </source>
</evidence>
<accession>A0A1S1U3N2</accession>
<dbReference type="PANTHER" id="PTHR32305">
    <property type="match status" value="1"/>
</dbReference>
<dbReference type="Proteomes" id="UP000179840">
    <property type="component" value="Unassembled WGS sequence"/>
</dbReference>
<sequence>MTNETVTKASRFYCVSLSPDICKTPVGSSTPPIPYSIIGEFSEAQNASPDVKSHSEPVILHQRSIIPTVKGDAAGKAGGVKSGTVGTQVDTKVASAIHRANGASLVQMGREVWMNSRNTVGKIYERGGEAAKPVLKELKAAIREAAQDYKDHGSKSMHGAAEDLVDAGGAVLTGSAVLGVAGLGAAATGVGLPAAAAMETAAATGAVAGTATVATGTAMEASATVLDQAADYVLTGKTPDFLNTASDMVMNAAGTLLQTAVFGKVPGGKILSKFLGKKAAPTINKVKEKIVGKKPDKPPPKLDKPPPKNGGDDGKSRGKKEPKSEPPSDCCPKDSGPAKKPVKGRKPVHFGTGQEILYQTDFALERSIPVAWTRCYRSGAECEDWGLLGARWSTPYTTSLSLCEAGIVLHDDSGRALRLPGLEPGQQHDSRKEGFTLTRDGADTFTVLWRDGSVDRYAHAEGGWLPHGYDGLNAMLAPSAPVATQRFALVRSEGRDGRGISIERLIDAKPGEVVLRLRSDDGGVLEAMRGESEKAIHIGRVDEVLPDGSRLCHVRYAYAVETNDTLAPFAPRHNLISQSNALGDTRCYSYRHHLLTSCSIYTGFSYELEWISLDALRARWSGSPLSEQELVERFPVTLANSYQARAVATRAQDGSEHMRIDYVDNDTSRVMENGGVLEYTFDANWLVTDVCRLTDGKAASLGRREWDRDGMLLADIDANGAATRYTYDASGNLTRSTDAKGHSSSVAYDAGNQPIAFTDALGNTTLREYDAAGRPVSITDALGHVTRYRYDQRGQLVELIDARGGSKHFQYNRQGLLTSYTDCSGHSSEYSYDKQGRLTAARDAMGHVSSYEYDGLGRLTGLIAPDKTREHYAYDADGNLVLHVDGAGQQTRYRYNGQGLPVERTDAVGQTVQYRYDAALQLTELINAKGESYQLAYHAEGWLTSETGFDGKRTQYSYDQAGNLTATECGSQRTQLLRDALGLLQVKTTADGVVRYAYDALGRLTAVSAPQAEQRFVHDALGQLIEERSACFLQTLPEVPRLPNAPRVPDASFVMTHAYDELGNRIQTVLPNGRRIDTLRYGSGHWHGVLWQGKAVVDVERDKLHREKQRQLGSSGLLATRQYDPQSRLTQLTLARGADAPVPVRERRFDYDAQGNLTTIFQTGATATGPLGKLSYTYDPVGQLLAAVQPGLAEHFAFDPAGNLLDTAPATGNVLTRYGDTEYDYDEQGNATGKRFHPPGRESTWSDLALEYDAENRLSHATRTERQSRHRAHYFYDAFSRRIAKRVEEARWSNRQDITKDQPARTSSATTFFVWDGDTLAQELGQKETVTYLYEPDSFVPLARIASPACRQASAVHLPRVAQWDLPATRHDAELQAAIEQEQADTETLQVSAWQGIQAAADDAATHDRITHYHCDHLGTPRELTDAQGNVVWSARYKAWGRLLHTEGEIEQPLRFQGQYEDQETGLFYNRYRYYDPDASRYLNRDPAGLSGGMNLYSYAPNPTMWIDPLGLQKKCGTCCLGGRFSSADSAARAALIRYNSKSIRDNLEYGGLIYKGKNGKYDFTKATRGDLDGVDPWSGKKIAKNCEETGYWHTHGNYSRRDGTPTTKENDYFNSNDFSPDDKNAARISGQGKTEYRGYVGTPSGVFKGYNSKNGITYKL</sequence>
<feature type="region of interest" description="Disordered" evidence="2">
    <location>
        <begin position="286"/>
        <end position="348"/>
    </location>
</feature>
<protein>
    <recommendedName>
        <fullName evidence="9">DUF4150 domain-containing protein</fullName>
    </recommendedName>
</protein>
<dbReference type="Pfam" id="PF20148">
    <property type="entry name" value="DUF6531"/>
    <property type="match status" value="1"/>
</dbReference>
<dbReference type="InterPro" id="IPR001826">
    <property type="entry name" value="RHS"/>
</dbReference>
<evidence type="ECO:0000259" key="4">
    <source>
        <dbReference type="Pfam" id="PF14220"/>
    </source>
</evidence>
<dbReference type="Pfam" id="PF05593">
    <property type="entry name" value="RHS_repeat"/>
    <property type="match status" value="3"/>
</dbReference>
<feature type="compositionally biased region" description="Basic and acidic residues" evidence="2">
    <location>
        <begin position="1602"/>
        <end position="1612"/>
    </location>
</feature>
<feature type="region of interest" description="Disordered" evidence="2">
    <location>
        <begin position="1602"/>
        <end position="1628"/>
    </location>
</feature>
<evidence type="ECO:0000259" key="6">
    <source>
        <dbReference type="Pfam" id="PF25023"/>
    </source>
</evidence>
<dbReference type="Pfam" id="PF14220">
    <property type="entry name" value="DUF4329"/>
    <property type="match status" value="1"/>
</dbReference>
<dbReference type="InterPro" id="IPR045351">
    <property type="entry name" value="DUF6531"/>
</dbReference>
<feature type="domain" description="DUF6531" evidence="5">
    <location>
        <begin position="346"/>
        <end position="418"/>
    </location>
</feature>
<organism evidence="7 8">
    <name type="scientific">Janthinobacterium lividum</name>
    <dbReference type="NCBI Taxonomy" id="29581"/>
    <lineage>
        <taxon>Bacteria</taxon>
        <taxon>Pseudomonadati</taxon>
        <taxon>Pseudomonadota</taxon>
        <taxon>Betaproteobacteria</taxon>
        <taxon>Burkholderiales</taxon>
        <taxon>Oxalobacteraceae</taxon>
        <taxon>Janthinobacterium</taxon>
    </lineage>
</organism>
<feature type="domain" description="RHS protein conserved region" evidence="3">
    <location>
        <begin position="1410"/>
        <end position="1444"/>
    </location>
</feature>
<dbReference type="NCBIfam" id="TIGR01643">
    <property type="entry name" value="YD_repeat_2x"/>
    <property type="match status" value="9"/>
</dbReference>
<dbReference type="NCBIfam" id="TIGR03696">
    <property type="entry name" value="Rhs_assc_core"/>
    <property type="match status" value="1"/>
</dbReference>
<feature type="domain" description="DUF4329" evidence="4">
    <location>
        <begin position="1529"/>
        <end position="1657"/>
    </location>
</feature>
<evidence type="ECO:0000313" key="8">
    <source>
        <dbReference type="Proteomes" id="UP000179840"/>
    </source>
</evidence>
<comment type="caution">
    <text evidence="7">The sequence shown here is derived from an EMBL/GenBank/DDBJ whole genome shotgun (WGS) entry which is preliminary data.</text>
</comment>
<gene>
    <name evidence="7" type="ORF">AKG95_22525</name>
</gene>
<reference evidence="7 8" key="1">
    <citation type="submission" date="2015-06" db="EMBL/GenBank/DDBJ databases">
        <title>Draft genome sequencing of a biphenyl-degrading bacterium, Janthinobacterium lividum MEG1.</title>
        <authorList>
            <person name="Shimodaira J."/>
            <person name="Hatta T."/>
        </authorList>
    </citation>
    <scope>NUCLEOTIDE SEQUENCE [LARGE SCALE GENOMIC DNA]</scope>
    <source>
        <strain evidence="7 8">MEG1</strain>
    </source>
</reference>
<dbReference type="EMBL" id="LFKP01000011">
    <property type="protein sequence ID" value="OHV95060.1"/>
    <property type="molecule type" value="Genomic_DNA"/>
</dbReference>
<dbReference type="SUPFAM" id="SSF69304">
    <property type="entry name" value="Tricorn protease N-terminal domain"/>
    <property type="match status" value="1"/>
</dbReference>
<evidence type="ECO:0008006" key="9">
    <source>
        <dbReference type="Google" id="ProtNLM"/>
    </source>
</evidence>
<feature type="domain" description="Teneurin-like YD-shell" evidence="6">
    <location>
        <begin position="722"/>
        <end position="853"/>
    </location>
</feature>
<dbReference type="Pfam" id="PF03527">
    <property type="entry name" value="RHS"/>
    <property type="match status" value="1"/>
</dbReference>
<dbReference type="Gene3D" id="3.90.930.1">
    <property type="match status" value="1"/>
</dbReference>
<evidence type="ECO:0000256" key="1">
    <source>
        <dbReference type="ARBA" id="ARBA00022737"/>
    </source>
</evidence>
<dbReference type="Gene3D" id="2.180.10.10">
    <property type="entry name" value="RHS repeat-associated core"/>
    <property type="match status" value="3"/>
</dbReference>
<name>A0A1S1U3N2_9BURK</name>
<dbReference type="InterPro" id="IPR022385">
    <property type="entry name" value="Rhs_assc_core"/>
</dbReference>
<keyword evidence="1" id="KW-0677">Repeat</keyword>
<evidence type="ECO:0000256" key="2">
    <source>
        <dbReference type="SAM" id="MobiDB-lite"/>
    </source>
</evidence>
<dbReference type="InterPro" id="IPR056823">
    <property type="entry name" value="TEN-like_YD-shell"/>
</dbReference>
<dbReference type="InterPro" id="IPR031325">
    <property type="entry name" value="RHS_repeat"/>
</dbReference>
<dbReference type="InterPro" id="IPR006530">
    <property type="entry name" value="YD"/>
</dbReference>
<feature type="domain" description="Teneurin-like YD-shell" evidence="6">
    <location>
        <begin position="1099"/>
        <end position="1289"/>
    </location>
</feature>
<proteinExistence type="predicted"/>
<dbReference type="Pfam" id="PF13665">
    <property type="entry name" value="Tox-PAAR-like"/>
    <property type="match status" value="1"/>
</dbReference>
<dbReference type="InterPro" id="IPR050708">
    <property type="entry name" value="T6SS_VgrG/RHS"/>
</dbReference>
<evidence type="ECO:0000313" key="7">
    <source>
        <dbReference type="EMBL" id="OHV95060.1"/>
    </source>
</evidence>
<evidence type="ECO:0000259" key="5">
    <source>
        <dbReference type="Pfam" id="PF20148"/>
    </source>
</evidence>
<dbReference type="Pfam" id="PF25023">
    <property type="entry name" value="TEN_YD-shell"/>
    <property type="match status" value="2"/>
</dbReference>
<feature type="compositionally biased region" description="Basic and acidic residues" evidence="2">
    <location>
        <begin position="286"/>
        <end position="326"/>
    </location>
</feature>